<dbReference type="AlphaFoldDB" id="A0A914XYK7"/>
<dbReference type="PROSITE" id="PS51450">
    <property type="entry name" value="LRR"/>
    <property type="match status" value="3"/>
</dbReference>
<organism evidence="4 5">
    <name type="scientific">Panagrolaimus superbus</name>
    <dbReference type="NCBI Taxonomy" id="310955"/>
    <lineage>
        <taxon>Eukaryota</taxon>
        <taxon>Metazoa</taxon>
        <taxon>Ecdysozoa</taxon>
        <taxon>Nematoda</taxon>
        <taxon>Chromadorea</taxon>
        <taxon>Rhabditida</taxon>
        <taxon>Tylenchina</taxon>
        <taxon>Panagrolaimomorpha</taxon>
        <taxon>Panagrolaimoidea</taxon>
        <taxon>Panagrolaimidae</taxon>
        <taxon>Panagrolaimus</taxon>
    </lineage>
</organism>
<dbReference type="InterPro" id="IPR032675">
    <property type="entry name" value="LRR_dom_sf"/>
</dbReference>
<evidence type="ECO:0000256" key="3">
    <source>
        <dbReference type="ARBA" id="ARBA00022737"/>
    </source>
</evidence>
<dbReference type="PANTHER" id="PTHR24373:SF275">
    <property type="entry name" value="TIR DOMAIN-CONTAINING PROTEIN"/>
    <property type="match status" value="1"/>
</dbReference>
<protein>
    <submittedName>
        <fullName evidence="5">Uncharacterized protein</fullName>
    </submittedName>
</protein>
<evidence type="ECO:0000256" key="2">
    <source>
        <dbReference type="ARBA" id="ARBA00022729"/>
    </source>
</evidence>
<sequence>MFSSSNGIFPKSLSNLTTLILHSCNILTLNENVFVNLRSLRYLYLTDNFLSTFPKALNAVSGSLEYLNLGHNPNITILKNDGFKIFKNLTSLDAYSTNLERIEDCAFCNFPNLKEVDLSESKKLSYIHENAFGAISNEKPIQIGTFLIGSCNISSLSEKLLDWKNVSIIDILYNPITCNCSMAWLINDFNATTPMYVNKLRTFEWRPYKAELRCTNPPELKGEHLYKLSGDFCLNETAEIKEEEKIYQVCGGDKNDEERDPACVCENENLRCNFVENTNIEIINKTFEIKSILIIIGNITKLNLKKLVPEKQHLIENLHFYHSHISSIENGTFDNFTALKTLDLSENSLTTIDETILTKQLGSNLIELDLNFNILKNISSKTFMHLTKLKVLKLHHNREISNLFTSELFSESLKSLEHLDLSDCNITSLKEDVFVNLRYVL</sequence>
<evidence type="ECO:0000256" key="1">
    <source>
        <dbReference type="ARBA" id="ARBA00022614"/>
    </source>
</evidence>
<reference evidence="5" key="1">
    <citation type="submission" date="2022-11" db="UniProtKB">
        <authorList>
            <consortium name="WormBaseParasite"/>
        </authorList>
    </citation>
    <scope>IDENTIFICATION</scope>
</reference>
<dbReference type="Gene3D" id="3.80.10.10">
    <property type="entry name" value="Ribonuclease Inhibitor"/>
    <property type="match status" value="2"/>
</dbReference>
<name>A0A914XYK7_9BILA</name>
<keyword evidence="2" id="KW-0732">Signal</keyword>
<evidence type="ECO:0000313" key="4">
    <source>
        <dbReference type="Proteomes" id="UP000887577"/>
    </source>
</evidence>
<dbReference type="InterPro" id="IPR003591">
    <property type="entry name" value="Leu-rich_rpt_typical-subtyp"/>
</dbReference>
<dbReference type="InterPro" id="IPR050328">
    <property type="entry name" value="Dev_Immune_Receptor"/>
</dbReference>
<keyword evidence="1" id="KW-0433">Leucine-rich repeat</keyword>
<dbReference type="Pfam" id="PF13855">
    <property type="entry name" value="LRR_8"/>
    <property type="match status" value="1"/>
</dbReference>
<dbReference type="SMART" id="SM00369">
    <property type="entry name" value="LRR_TYP"/>
    <property type="match status" value="8"/>
</dbReference>
<dbReference type="Pfam" id="PF13306">
    <property type="entry name" value="LRR_5"/>
    <property type="match status" value="1"/>
</dbReference>
<dbReference type="InterPro" id="IPR026906">
    <property type="entry name" value="LRR_5"/>
</dbReference>
<proteinExistence type="predicted"/>
<keyword evidence="4" id="KW-1185">Reference proteome</keyword>
<dbReference type="Proteomes" id="UP000887577">
    <property type="component" value="Unplaced"/>
</dbReference>
<dbReference type="WBParaSite" id="PSU_v2.g10778.t1">
    <property type="protein sequence ID" value="PSU_v2.g10778.t1"/>
    <property type="gene ID" value="PSU_v2.g10778"/>
</dbReference>
<dbReference type="PANTHER" id="PTHR24373">
    <property type="entry name" value="SLIT RELATED LEUCINE-RICH REPEAT NEURONAL PROTEIN"/>
    <property type="match status" value="1"/>
</dbReference>
<keyword evidence="3" id="KW-0677">Repeat</keyword>
<dbReference type="SUPFAM" id="SSF52058">
    <property type="entry name" value="L domain-like"/>
    <property type="match status" value="2"/>
</dbReference>
<accession>A0A914XYK7</accession>
<dbReference type="InterPro" id="IPR001611">
    <property type="entry name" value="Leu-rich_rpt"/>
</dbReference>
<evidence type="ECO:0000313" key="5">
    <source>
        <dbReference type="WBParaSite" id="PSU_v2.g10778.t1"/>
    </source>
</evidence>